<feature type="compositionally biased region" description="Low complexity" evidence="1">
    <location>
        <begin position="991"/>
        <end position="1002"/>
    </location>
</feature>
<feature type="region of interest" description="Disordered" evidence="1">
    <location>
        <begin position="712"/>
        <end position="738"/>
    </location>
</feature>
<feature type="region of interest" description="Disordered" evidence="1">
    <location>
        <begin position="104"/>
        <end position="129"/>
    </location>
</feature>
<organism evidence="2 3">
    <name type="scientific">Leptomonas seymouri</name>
    <dbReference type="NCBI Taxonomy" id="5684"/>
    <lineage>
        <taxon>Eukaryota</taxon>
        <taxon>Discoba</taxon>
        <taxon>Euglenozoa</taxon>
        <taxon>Kinetoplastea</taxon>
        <taxon>Metakinetoplastina</taxon>
        <taxon>Trypanosomatida</taxon>
        <taxon>Trypanosomatidae</taxon>
        <taxon>Leishmaniinae</taxon>
        <taxon>Leptomonas</taxon>
    </lineage>
</organism>
<feature type="region of interest" description="Disordered" evidence="1">
    <location>
        <begin position="261"/>
        <end position="333"/>
    </location>
</feature>
<feature type="compositionally biased region" description="Low complexity" evidence="1">
    <location>
        <begin position="545"/>
        <end position="570"/>
    </location>
</feature>
<dbReference type="Proteomes" id="UP000038009">
    <property type="component" value="Unassembled WGS sequence"/>
</dbReference>
<feature type="compositionally biased region" description="Acidic residues" evidence="1">
    <location>
        <begin position="283"/>
        <end position="293"/>
    </location>
</feature>
<feature type="compositionally biased region" description="Basic and acidic residues" evidence="1">
    <location>
        <begin position="211"/>
        <end position="220"/>
    </location>
</feature>
<feature type="compositionally biased region" description="Low complexity" evidence="1">
    <location>
        <begin position="1060"/>
        <end position="1085"/>
    </location>
</feature>
<feature type="compositionally biased region" description="Low complexity" evidence="1">
    <location>
        <begin position="1267"/>
        <end position="1289"/>
    </location>
</feature>
<dbReference type="OrthoDB" id="266281at2759"/>
<feature type="compositionally biased region" description="Basic residues" evidence="1">
    <location>
        <begin position="714"/>
        <end position="738"/>
    </location>
</feature>
<feature type="region of interest" description="Disordered" evidence="1">
    <location>
        <begin position="197"/>
        <end position="231"/>
    </location>
</feature>
<proteinExistence type="predicted"/>
<feature type="compositionally biased region" description="Polar residues" evidence="1">
    <location>
        <begin position="1348"/>
        <end position="1378"/>
    </location>
</feature>
<gene>
    <name evidence="2" type="ORF">ABL78_7331</name>
</gene>
<protein>
    <submittedName>
        <fullName evidence="2">Uncharacterized protein</fullName>
    </submittedName>
</protein>
<dbReference type="EMBL" id="LJSK01000346">
    <property type="protein sequence ID" value="KPI83628.1"/>
    <property type="molecule type" value="Genomic_DNA"/>
</dbReference>
<name>A0A0N1II17_LEPSE</name>
<dbReference type="OMA" id="SSSWHEQ"/>
<feature type="region of interest" description="Disordered" evidence="1">
    <location>
        <begin position="1241"/>
        <end position="1297"/>
    </location>
</feature>
<evidence type="ECO:0000313" key="3">
    <source>
        <dbReference type="Proteomes" id="UP000038009"/>
    </source>
</evidence>
<feature type="compositionally biased region" description="Basic and acidic residues" evidence="1">
    <location>
        <begin position="888"/>
        <end position="898"/>
    </location>
</feature>
<accession>A0A0N1II17</accession>
<feature type="compositionally biased region" description="Low complexity" evidence="1">
    <location>
        <begin position="1395"/>
        <end position="1411"/>
    </location>
</feature>
<feature type="region of interest" description="Disordered" evidence="1">
    <location>
        <begin position="1"/>
        <end position="79"/>
    </location>
</feature>
<feature type="compositionally biased region" description="Polar residues" evidence="1">
    <location>
        <begin position="535"/>
        <end position="544"/>
    </location>
</feature>
<feature type="compositionally biased region" description="Basic and acidic residues" evidence="1">
    <location>
        <begin position="915"/>
        <end position="927"/>
    </location>
</feature>
<evidence type="ECO:0000256" key="1">
    <source>
        <dbReference type="SAM" id="MobiDB-lite"/>
    </source>
</evidence>
<feature type="compositionally biased region" description="Low complexity" evidence="1">
    <location>
        <begin position="265"/>
        <end position="277"/>
    </location>
</feature>
<feature type="compositionally biased region" description="Polar residues" evidence="1">
    <location>
        <begin position="970"/>
        <end position="985"/>
    </location>
</feature>
<sequence length="1500" mass="159844">MEQAQPPFNAYRTATAPSSDGVVALPRPATVYENTGDSFPCRTPLKPPRSSEGLYTVAVSPLRQEPQKSDGHSPLGAQGVDATYVEGSQLPETLTAPLILESPFSSTDRSAPPTCPTALSAHTTSARSWRAGSAHRWGAGGAASRPSSGRSYAAASLPVRLSKVASTKAKKAPPIARPAYRSRSASVLALQQRQMHRFVSRRSAGETLLASEDRPSEVSRDPPLAPAQRGGTVPITSAVLLHPFTATPRMRSVANKALYVRPRSDSASLSSSSSDSLQGSDNEASEGEPVCDDAVERSADPQGCSSQELVARSSPAPPGARRRRPMTSPRPFHNLTVTDVGVFLLDASSQTHLAPSQRRGSVLHWTSTVVAPIEPNSAPLTPLGCRSNEGSLGFADAGEAPTANGEEELMGLPLTPSAAEGASGGEVGHAAGEWNLPRIQQRIVAARAQAEVYQCFTRAMEILLAVQMSLDVDCGESNAGSERGGRPAMRLTPMQRAYYADLVGREMQRVTALWMTKLKPGEPRLATALSPLPPSDTTEGQPLNRSSNSSHRTSRRASVSSSCTASAGSRHASVPHRTASPSQSSEECLRNDAQGPRSGTSWLHAPPRKSLRADPVTRQARAVPRPTHAPAEGNATAAPLSPSHTQIFGGVSTHSSNGAVSCASDANVDAGDAAHLRSPLISMHEDSSFHAFPVFSTVPRSLKAIIARPPTKAPLRKHSKTAGPNRRKKNGRAPIRRPNCKVDVIDMDSDAPRELSSRWDDSALGLFPHSPFEPDYTNRSHRSTAAEMSTHHTALAMPPTAFYYRSGAVVYSPQERRLSLLYGIPSDGPSMRRRRRIPARHRCASSDMIYRIDWQPGSQHYTCLKATRSDVPHPRASHVAVPNYQRNQGDHSAQERQRSPPPSTPSGESLLNATDAERRQPEADGYQHQDFNSAAARVSSPTNSSKPSEHDQRTPSQSAPSKRQVHEATTILSSTEERSTTQSANKKGIVARSAFPSRNSSPSPSPDGRTSPFMERRTSPPRPPGDGGDDALRPTTHRLRAIFENSPTRSPAPESDSDNSDGVVLSSDSSRSLSGSSSTSGSDTKLGLDAEAKPPIQGEAIPSLTLLPPPSSEEDHRQGAPQPSHDCMLCNAPQKPATLSHKGASSNNYFPSPFGIVDGGVVRRTGPPPPPRRPTSASPGGRPPCGPRPHSLYASPRGLAQPDKPAAQSARPPLPPPAATPHHSFTMKDKAIFRGALSTTTASPREQAAKASRHLNNSRPVGPFHQVSHPASSSPSTPSTESPPSASVSFTRTASGVRHSLHGSSTITFVYAYRKIIDSDGNPCRRITLNRPHTLQCPVHSRHKDNDTIANSDLQSPNGSTHPTQQPPSHNSAASSTDVLHALSSADNIEPAKETTTLPPTTTTGSTTPVTNSAIPQPEHPTCRPHTTPHPADTTNENQEPTPPDRPTSGTTPHHRATPPTVHLTDPQTDDAATHTPQHPMPPPSPIMAHVSEDQQVEPT</sequence>
<feature type="non-terminal residue" evidence="2">
    <location>
        <position position="1500"/>
    </location>
</feature>
<dbReference type="VEuPathDB" id="TriTrypDB:Lsey_0346_0010"/>
<evidence type="ECO:0000313" key="2">
    <source>
        <dbReference type="EMBL" id="KPI83628.1"/>
    </source>
</evidence>
<comment type="caution">
    <text evidence="2">The sequence shown here is derived from an EMBL/GenBank/DDBJ whole genome shotgun (WGS) entry which is preliminary data.</text>
</comment>
<feature type="region of interest" description="Disordered" evidence="1">
    <location>
        <begin position="1335"/>
        <end position="1500"/>
    </location>
</feature>
<feature type="region of interest" description="Disordered" evidence="1">
    <location>
        <begin position="524"/>
        <end position="643"/>
    </location>
</feature>
<reference evidence="2 3" key="1">
    <citation type="journal article" date="2015" name="PLoS Pathog.">
        <title>Leptomonas seymouri: Adaptations to the Dixenous Life Cycle Analyzed by Genome Sequencing, Transcriptome Profiling and Co-infection with Leishmania donovani.</title>
        <authorList>
            <person name="Kraeva N."/>
            <person name="Butenko A."/>
            <person name="Hlavacova J."/>
            <person name="Kostygov A."/>
            <person name="Myskova J."/>
            <person name="Grybchuk D."/>
            <person name="Lestinova T."/>
            <person name="Votypka J."/>
            <person name="Volf P."/>
            <person name="Opperdoes F."/>
            <person name="Flegontov P."/>
            <person name="Lukes J."/>
            <person name="Yurchenko V."/>
        </authorList>
    </citation>
    <scope>NUCLEOTIDE SEQUENCE [LARGE SCALE GENOMIC DNA]</scope>
    <source>
        <strain evidence="2 3">ATCC 30220</strain>
    </source>
</reference>
<feature type="region of interest" description="Disordered" evidence="1">
    <location>
        <begin position="870"/>
        <end position="1223"/>
    </location>
</feature>
<keyword evidence="3" id="KW-1185">Reference proteome</keyword>